<name>A0ABW7UXR9_9ACTN</name>
<feature type="transmembrane region" description="Helical" evidence="1">
    <location>
        <begin position="29"/>
        <end position="52"/>
    </location>
</feature>
<gene>
    <name evidence="2" type="ORF">ACH429_25255</name>
</gene>
<keyword evidence="1" id="KW-0472">Membrane</keyword>
<evidence type="ECO:0008006" key="4">
    <source>
        <dbReference type="Google" id="ProtNLM"/>
    </source>
</evidence>
<accession>A0ABW7UXR9</accession>
<keyword evidence="3" id="KW-1185">Reference proteome</keyword>
<evidence type="ECO:0000313" key="3">
    <source>
        <dbReference type="Proteomes" id="UP001611548"/>
    </source>
</evidence>
<protein>
    <recommendedName>
        <fullName evidence="4">DUF3137 domain-containing protein</fullName>
    </recommendedName>
</protein>
<evidence type="ECO:0000256" key="1">
    <source>
        <dbReference type="SAM" id="Phobius"/>
    </source>
</evidence>
<reference evidence="2 3" key="1">
    <citation type="submission" date="2024-10" db="EMBL/GenBank/DDBJ databases">
        <title>The Natural Products Discovery Center: Release of the First 8490 Sequenced Strains for Exploring Actinobacteria Biosynthetic Diversity.</title>
        <authorList>
            <person name="Kalkreuter E."/>
            <person name="Kautsar S.A."/>
            <person name="Yang D."/>
            <person name="Bader C.D."/>
            <person name="Teijaro C.N."/>
            <person name="Fluegel L."/>
            <person name="Davis C.M."/>
            <person name="Simpson J.R."/>
            <person name="Lauterbach L."/>
            <person name="Steele A.D."/>
            <person name="Gui C."/>
            <person name="Meng S."/>
            <person name="Li G."/>
            <person name="Viehrig K."/>
            <person name="Ye F."/>
            <person name="Su P."/>
            <person name="Kiefer A.F."/>
            <person name="Nichols A."/>
            <person name="Cepeda A.J."/>
            <person name="Yan W."/>
            <person name="Fan B."/>
            <person name="Jiang Y."/>
            <person name="Adhikari A."/>
            <person name="Zheng C.-J."/>
            <person name="Schuster L."/>
            <person name="Cowan T.M."/>
            <person name="Smanski M.J."/>
            <person name="Chevrette M.G."/>
            <person name="De Carvalho L.P.S."/>
            <person name="Shen B."/>
        </authorList>
    </citation>
    <scope>NUCLEOTIDE SEQUENCE [LARGE SCALE GENOMIC DNA]</scope>
    <source>
        <strain evidence="2 3">NPDC020327</strain>
    </source>
</reference>
<dbReference type="EMBL" id="JBIRWE010000018">
    <property type="protein sequence ID" value="MFI1967387.1"/>
    <property type="molecule type" value="Genomic_DNA"/>
</dbReference>
<organism evidence="2 3">
    <name type="scientific">Streptomyces pathocidini</name>
    <dbReference type="NCBI Taxonomy" id="1650571"/>
    <lineage>
        <taxon>Bacteria</taxon>
        <taxon>Bacillati</taxon>
        <taxon>Actinomycetota</taxon>
        <taxon>Actinomycetes</taxon>
        <taxon>Kitasatosporales</taxon>
        <taxon>Streptomycetaceae</taxon>
        <taxon>Streptomyces</taxon>
    </lineage>
</organism>
<keyword evidence="1" id="KW-0812">Transmembrane</keyword>
<comment type="caution">
    <text evidence="2">The sequence shown here is derived from an EMBL/GenBank/DDBJ whole genome shotgun (WGS) entry which is preliminary data.</text>
</comment>
<sequence>MSNEADQKGSSRDIGLVIGQREYSRRTALLALGGACLLFIAIFGGVITLIVLGKRRTARNDEEQADLVKLAQTRHWSYSASKSGAVDRYSGADPFPTASFNVTAWDYIEGRYRGRSFACFEYRDKNNNGHTRPQDKQQYFAVFAIATAASIPRVVIREHKLLDGVFAGGEVVELGDSKFDGKFRVVTSDVRTAREVLEGRLAHFLTTDSRAQDAPLRFDRGELITWYEGRLRPDEVLPHLDFLCDALERVPERAWH</sequence>
<dbReference type="RefSeq" id="WP_055471678.1">
    <property type="nucleotide sequence ID" value="NZ_JBIRWE010000018.1"/>
</dbReference>
<dbReference type="Proteomes" id="UP001611548">
    <property type="component" value="Unassembled WGS sequence"/>
</dbReference>
<proteinExistence type="predicted"/>
<keyword evidence="1" id="KW-1133">Transmembrane helix</keyword>
<evidence type="ECO:0000313" key="2">
    <source>
        <dbReference type="EMBL" id="MFI1967387.1"/>
    </source>
</evidence>